<organism evidence="7 8">
    <name type="scientific">Aureobasidium pullulans</name>
    <name type="common">Black yeast</name>
    <name type="synonym">Pullularia pullulans</name>
    <dbReference type="NCBI Taxonomy" id="5580"/>
    <lineage>
        <taxon>Eukaryota</taxon>
        <taxon>Fungi</taxon>
        <taxon>Dikarya</taxon>
        <taxon>Ascomycota</taxon>
        <taxon>Pezizomycotina</taxon>
        <taxon>Dothideomycetes</taxon>
        <taxon>Dothideomycetidae</taxon>
        <taxon>Dothideales</taxon>
        <taxon>Saccotheciaceae</taxon>
        <taxon>Aureobasidium</taxon>
    </lineage>
</organism>
<comment type="caution">
    <text evidence="7">The sequence shown here is derived from an EMBL/GenBank/DDBJ whole genome shotgun (WGS) entry which is preliminary data.</text>
</comment>
<dbReference type="GO" id="GO:0004497">
    <property type="term" value="F:monooxygenase activity"/>
    <property type="evidence" value="ECO:0007669"/>
    <property type="project" value="InterPro"/>
</dbReference>
<feature type="binding site" description="axial binding residue" evidence="5">
    <location>
        <position position="523"/>
    </location>
    <ligand>
        <name>heme</name>
        <dbReference type="ChEBI" id="CHEBI:30413"/>
    </ligand>
    <ligandPart>
        <name>Fe</name>
        <dbReference type="ChEBI" id="CHEBI:18248"/>
    </ligandPart>
</feature>
<dbReference type="GO" id="GO:0020037">
    <property type="term" value="F:heme binding"/>
    <property type="evidence" value="ECO:0007669"/>
    <property type="project" value="InterPro"/>
</dbReference>
<dbReference type="CDD" id="cd00302">
    <property type="entry name" value="cytochrome_P450"/>
    <property type="match status" value="1"/>
</dbReference>
<keyword evidence="5" id="KW-0349">Heme</keyword>
<dbReference type="Proteomes" id="UP000308953">
    <property type="component" value="Unassembled WGS sequence"/>
</dbReference>
<dbReference type="InterPro" id="IPR002403">
    <property type="entry name" value="Cyt_P450_E_grp-IV"/>
</dbReference>
<keyword evidence="3 5" id="KW-0479">Metal-binding</keyword>
<keyword evidence="4 5" id="KW-0408">Iron</keyword>
<dbReference type="PANTHER" id="PTHR24305:SF87">
    <property type="entry name" value="CYTOCHROME P450 MONOOXYGENASE ALND-RELATED"/>
    <property type="match status" value="1"/>
</dbReference>
<accession>A0A4S9EVK9</accession>
<dbReference type="InterPro" id="IPR001128">
    <property type="entry name" value="Cyt_P450"/>
</dbReference>
<comment type="cofactor">
    <cofactor evidence="1 5">
        <name>heme</name>
        <dbReference type="ChEBI" id="CHEBI:30413"/>
    </cofactor>
</comment>
<gene>
    <name evidence="7" type="ORF">D6D10_04684</name>
</gene>
<keyword evidence="6" id="KW-0812">Transmembrane</keyword>
<keyword evidence="6" id="KW-0472">Membrane</keyword>
<dbReference type="GO" id="GO:0016705">
    <property type="term" value="F:oxidoreductase activity, acting on paired donors, with incorporation or reduction of molecular oxygen"/>
    <property type="evidence" value="ECO:0007669"/>
    <property type="project" value="InterPro"/>
</dbReference>
<feature type="transmembrane region" description="Helical" evidence="6">
    <location>
        <begin position="377"/>
        <end position="401"/>
    </location>
</feature>
<reference evidence="7 8" key="1">
    <citation type="submission" date="2018-10" db="EMBL/GenBank/DDBJ databases">
        <title>Fifty Aureobasidium pullulans genomes reveal a recombining polyextremotolerant generalist.</title>
        <authorList>
            <person name="Gostincar C."/>
            <person name="Turk M."/>
            <person name="Zajc J."/>
            <person name="Gunde-Cimerman N."/>
        </authorList>
    </citation>
    <scope>NUCLEOTIDE SEQUENCE [LARGE SCALE GENOMIC DNA]</scope>
    <source>
        <strain evidence="7 8">EXF-9785</strain>
    </source>
</reference>
<dbReference type="Gene3D" id="1.10.630.10">
    <property type="entry name" value="Cytochrome P450"/>
    <property type="match status" value="1"/>
</dbReference>
<dbReference type="PANTHER" id="PTHR24305">
    <property type="entry name" value="CYTOCHROME P450"/>
    <property type="match status" value="1"/>
</dbReference>
<protein>
    <submittedName>
        <fullName evidence="7">Cytochrome P450</fullName>
    </submittedName>
</protein>
<evidence type="ECO:0000313" key="7">
    <source>
        <dbReference type="EMBL" id="THX38931.1"/>
    </source>
</evidence>
<evidence type="ECO:0000256" key="6">
    <source>
        <dbReference type="SAM" id="Phobius"/>
    </source>
</evidence>
<evidence type="ECO:0000256" key="5">
    <source>
        <dbReference type="PIRSR" id="PIRSR602403-1"/>
    </source>
</evidence>
<dbReference type="InterPro" id="IPR050121">
    <property type="entry name" value="Cytochrome_P450_monoxygenase"/>
</dbReference>
<dbReference type="FunFam" id="1.10.630.10:FF:000090">
    <property type="entry name" value="Cytochrome P450 monooxygenase"/>
    <property type="match status" value="1"/>
</dbReference>
<evidence type="ECO:0000256" key="2">
    <source>
        <dbReference type="ARBA" id="ARBA00010617"/>
    </source>
</evidence>
<comment type="similarity">
    <text evidence="2">Belongs to the cytochrome P450 family.</text>
</comment>
<evidence type="ECO:0000256" key="1">
    <source>
        <dbReference type="ARBA" id="ARBA00001971"/>
    </source>
</evidence>
<dbReference type="GO" id="GO:0005506">
    <property type="term" value="F:iron ion binding"/>
    <property type="evidence" value="ECO:0007669"/>
    <property type="project" value="InterPro"/>
</dbReference>
<evidence type="ECO:0000313" key="8">
    <source>
        <dbReference type="Proteomes" id="UP000308953"/>
    </source>
</evidence>
<dbReference type="InterPro" id="IPR036396">
    <property type="entry name" value="Cyt_P450_sf"/>
</dbReference>
<dbReference type="Pfam" id="PF00067">
    <property type="entry name" value="p450"/>
    <property type="match status" value="1"/>
</dbReference>
<evidence type="ECO:0000256" key="4">
    <source>
        <dbReference type="ARBA" id="ARBA00023004"/>
    </source>
</evidence>
<evidence type="ECO:0000256" key="3">
    <source>
        <dbReference type="ARBA" id="ARBA00022723"/>
    </source>
</evidence>
<name>A0A4S9EVK9_AURPU</name>
<dbReference type="PRINTS" id="PR00465">
    <property type="entry name" value="EP450IV"/>
</dbReference>
<keyword evidence="6" id="KW-1133">Transmembrane helix</keyword>
<dbReference type="EMBL" id="QZAV01000085">
    <property type="protein sequence ID" value="THX38931.1"/>
    <property type="molecule type" value="Genomic_DNA"/>
</dbReference>
<dbReference type="AlphaFoldDB" id="A0A4S9EVK9"/>
<dbReference type="PRINTS" id="PR00385">
    <property type="entry name" value="P450"/>
</dbReference>
<dbReference type="SUPFAM" id="SSF48264">
    <property type="entry name" value="Cytochrome P450"/>
    <property type="match status" value="1"/>
</dbReference>
<sequence>MTTPILGCLKIDIRYRSKPLVFGTNHSLLSFAMTIKSFFLLGEDPSTAQEIEVDFTHDIDILKEDVGQYFGVAVPAGIAFQSGETQLEDLADVEEAKSPIALTVDGHAVREVPGPKGLPIAGSYFEVYPDHLGNHQRLFEQYGSIFQTTDMGRTTYYTNSPEIASICFAEGDYWAKIINKDHPLYQIKEPMAGVFLSDSNTEAWSVVHKYLAPALSPKAVRHYTPQMQETAELSFKVFDELDEKEEAWNVYQYMFKMGSTAIGKLALGIDLHHFDSVDAPLHELVVKVGVNLELNKKISTRGDWYSHLPFGEPKQLKDTKNRLGQLIGEAMENAKKDGAEDLPIAEAALKADCIADYLARAIDPDGNKMPEKYRTPATLVAVGAGFVTTASLLSWLVFGLVQYAGNQERLLQELIDYGVHDRTTWTPDLANALPFLDNYIKETQRLHNPSYQPGRTALSDTILPGGYKVPKDSVMIVAIHHIHNNPSVWDDPHKFNPDRWSSDAAKNRPKGSYVPFAAGPRMCIGFNFALQEVRVVLSELIYRYEFTKASEEEVEYDPSFQLIRPMNLFVRAKRRTTWPEKKEDKKVEA</sequence>
<proteinExistence type="inferred from homology"/>